<accession>A0A0D3DBP1</accession>
<dbReference type="Pfam" id="PF04827">
    <property type="entry name" value="Plant_tran"/>
    <property type="match status" value="2"/>
</dbReference>
<dbReference type="Proteomes" id="UP000032141">
    <property type="component" value="Chromosome C7"/>
</dbReference>
<keyword evidence="2" id="KW-1185">Reference proteome</keyword>
<dbReference type="PANTHER" id="PTHR47150:SF5">
    <property type="entry name" value="OS07G0546750 PROTEIN"/>
    <property type="match status" value="1"/>
</dbReference>
<reference evidence="1" key="2">
    <citation type="submission" date="2015-03" db="UniProtKB">
        <authorList>
            <consortium name="EnsemblPlants"/>
        </authorList>
    </citation>
    <scope>IDENTIFICATION</scope>
</reference>
<dbReference type="HOGENOM" id="CLU_012390_1_3_1"/>
<dbReference type="PANTHER" id="PTHR47150">
    <property type="entry name" value="OS12G0169200 PROTEIN"/>
    <property type="match status" value="1"/>
</dbReference>
<protein>
    <recommendedName>
        <fullName evidence="3">DDE Tnp4 domain-containing protein</fullName>
    </recommendedName>
</protein>
<evidence type="ECO:0008006" key="3">
    <source>
        <dbReference type="Google" id="ProtNLM"/>
    </source>
</evidence>
<name>A0A0D3DBP1_BRAOL</name>
<organism evidence="1 2">
    <name type="scientific">Brassica oleracea var. oleracea</name>
    <dbReference type="NCBI Taxonomy" id="109376"/>
    <lineage>
        <taxon>Eukaryota</taxon>
        <taxon>Viridiplantae</taxon>
        <taxon>Streptophyta</taxon>
        <taxon>Embryophyta</taxon>
        <taxon>Tracheophyta</taxon>
        <taxon>Spermatophyta</taxon>
        <taxon>Magnoliopsida</taxon>
        <taxon>eudicotyledons</taxon>
        <taxon>Gunneridae</taxon>
        <taxon>Pentapetalae</taxon>
        <taxon>rosids</taxon>
        <taxon>malvids</taxon>
        <taxon>Brassicales</taxon>
        <taxon>Brassicaceae</taxon>
        <taxon>Brassiceae</taxon>
        <taxon>Brassica</taxon>
    </lineage>
</organism>
<evidence type="ECO:0000313" key="1">
    <source>
        <dbReference type="EnsemblPlants" id="Bo7g088950.1"/>
    </source>
</evidence>
<dbReference type="STRING" id="109376.A0A0D3DBP1"/>
<evidence type="ECO:0000313" key="2">
    <source>
        <dbReference type="Proteomes" id="UP000032141"/>
    </source>
</evidence>
<dbReference type="InterPro" id="IPR006912">
    <property type="entry name" value="Harbinger_derived_prot"/>
</dbReference>
<dbReference type="AlphaFoldDB" id="A0A0D3DBP1"/>
<sequence>MNKPLFMHIVDRLSNEDEYFREKKDGLGRNSLSPLQKCTAAIRVLAYGYAADAVDEYLRLGETSTQLCVQNFVEGIIYLFGDEYLRRPTPADLQRLLDIGEHRGFPGMIGNIDYTLNDINVLDRSPVFDDIIKGQAPQVSFYVNGREYHMAYYLTDSIYPKSATFIQSILIPQGPKAVLFSQRQEAVRKDVERAFGVLQARFVIVKNPALFWDKVKIGKIMRGCIILHNMIVKDERDRYTQFDVSEF</sequence>
<dbReference type="EnsemblPlants" id="Bo7g088950.1">
    <property type="protein sequence ID" value="Bo7g088950.1"/>
    <property type="gene ID" value="Bo7g088950"/>
</dbReference>
<proteinExistence type="predicted"/>
<dbReference type="Gramene" id="Bo7g088950.1">
    <property type="protein sequence ID" value="Bo7g088950.1"/>
    <property type="gene ID" value="Bo7g088950"/>
</dbReference>
<reference evidence="1 2" key="1">
    <citation type="journal article" date="2014" name="Genome Biol.">
        <title>Transcriptome and methylome profiling reveals relics of genome dominance in the mesopolyploid Brassica oleracea.</title>
        <authorList>
            <person name="Parkin I.A."/>
            <person name="Koh C."/>
            <person name="Tang H."/>
            <person name="Robinson S.J."/>
            <person name="Kagale S."/>
            <person name="Clarke W.E."/>
            <person name="Town C.D."/>
            <person name="Nixon J."/>
            <person name="Krishnakumar V."/>
            <person name="Bidwell S.L."/>
            <person name="Denoeud F."/>
            <person name="Belcram H."/>
            <person name="Links M.G."/>
            <person name="Just J."/>
            <person name="Clarke C."/>
            <person name="Bender T."/>
            <person name="Huebert T."/>
            <person name="Mason A.S."/>
            <person name="Pires J.C."/>
            <person name="Barker G."/>
            <person name="Moore J."/>
            <person name="Walley P.G."/>
            <person name="Manoli S."/>
            <person name="Batley J."/>
            <person name="Edwards D."/>
            <person name="Nelson M.N."/>
            <person name="Wang X."/>
            <person name="Paterson A.H."/>
            <person name="King G."/>
            <person name="Bancroft I."/>
            <person name="Chalhoub B."/>
            <person name="Sharpe A.G."/>
        </authorList>
    </citation>
    <scope>NUCLEOTIDE SEQUENCE</scope>
    <source>
        <strain evidence="1 2">cv. TO1000</strain>
    </source>
</reference>